<evidence type="ECO:0000256" key="4">
    <source>
        <dbReference type="PROSITE-ProRule" id="PRU00335"/>
    </source>
</evidence>
<keyword evidence="7" id="KW-1185">Reference proteome</keyword>
<evidence type="ECO:0000256" key="1">
    <source>
        <dbReference type="ARBA" id="ARBA00023015"/>
    </source>
</evidence>
<proteinExistence type="predicted"/>
<accession>A0ABS5A4P2</accession>
<dbReference type="PROSITE" id="PS50977">
    <property type="entry name" value="HTH_TETR_2"/>
    <property type="match status" value="1"/>
</dbReference>
<evidence type="ECO:0000256" key="3">
    <source>
        <dbReference type="ARBA" id="ARBA00023163"/>
    </source>
</evidence>
<dbReference type="RefSeq" id="WP_086782481.1">
    <property type="nucleotide sequence ID" value="NZ_JAGIOO010000001.1"/>
</dbReference>
<organism evidence="6 7">
    <name type="scientific">Crossiella equi</name>
    <dbReference type="NCBI Taxonomy" id="130796"/>
    <lineage>
        <taxon>Bacteria</taxon>
        <taxon>Bacillati</taxon>
        <taxon>Actinomycetota</taxon>
        <taxon>Actinomycetes</taxon>
        <taxon>Pseudonocardiales</taxon>
        <taxon>Pseudonocardiaceae</taxon>
        <taxon>Crossiella</taxon>
    </lineage>
</organism>
<protein>
    <submittedName>
        <fullName evidence="6">AcrR family transcriptional regulator</fullName>
    </submittedName>
</protein>
<dbReference type="EMBL" id="JAGIOO010000001">
    <property type="protein sequence ID" value="MBP2471212.1"/>
    <property type="molecule type" value="Genomic_DNA"/>
</dbReference>
<evidence type="ECO:0000313" key="6">
    <source>
        <dbReference type="EMBL" id="MBP2471212.1"/>
    </source>
</evidence>
<dbReference type="InterPro" id="IPR041347">
    <property type="entry name" value="MftR_C"/>
</dbReference>
<keyword evidence="3" id="KW-0804">Transcription</keyword>
<gene>
    <name evidence="6" type="ORF">JOF53_000084</name>
</gene>
<evidence type="ECO:0000259" key="5">
    <source>
        <dbReference type="PROSITE" id="PS50977"/>
    </source>
</evidence>
<sequence>MSEQRRRRLHLEISREAARLFWAQGVAATTGEQIAEAVGLSVRTLWRHFRTKESCAEPIIAQSAEWFVAALRRWPRELSIEEHLRAEKQLAGSRTHEQLEDDLAAVRMVRLGETEPALRSAWLMSADEIERVLLGIIAARLGRSEQDVEVRRYAASVTGAARVINEVIGERIVRGELTELGDPFQDLATALRVATGGAVGDPVD</sequence>
<reference evidence="6 7" key="1">
    <citation type="submission" date="2021-03" db="EMBL/GenBank/DDBJ databases">
        <title>Sequencing the genomes of 1000 actinobacteria strains.</title>
        <authorList>
            <person name="Klenk H.-P."/>
        </authorList>
    </citation>
    <scope>NUCLEOTIDE SEQUENCE [LARGE SCALE GENOMIC DNA]</scope>
    <source>
        <strain evidence="6 7">DSM 44580</strain>
    </source>
</reference>
<dbReference type="PANTHER" id="PTHR30055:SF238">
    <property type="entry name" value="MYCOFACTOCIN BIOSYNTHESIS TRANSCRIPTIONAL REGULATOR MFTR-RELATED"/>
    <property type="match status" value="1"/>
</dbReference>
<dbReference type="Pfam" id="PF17754">
    <property type="entry name" value="TetR_C_14"/>
    <property type="match status" value="1"/>
</dbReference>
<feature type="domain" description="HTH tetR-type" evidence="5">
    <location>
        <begin position="7"/>
        <end position="67"/>
    </location>
</feature>
<dbReference type="Pfam" id="PF00440">
    <property type="entry name" value="TetR_N"/>
    <property type="match status" value="1"/>
</dbReference>
<comment type="caution">
    <text evidence="6">The sequence shown here is derived from an EMBL/GenBank/DDBJ whole genome shotgun (WGS) entry which is preliminary data.</text>
</comment>
<dbReference type="InterPro" id="IPR001647">
    <property type="entry name" value="HTH_TetR"/>
</dbReference>
<keyword evidence="2 4" id="KW-0238">DNA-binding</keyword>
<feature type="DNA-binding region" description="H-T-H motif" evidence="4">
    <location>
        <begin position="30"/>
        <end position="49"/>
    </location>
</feature>
<evidence type="ECO:0000313" key="7">
    <source>
        <dbReference type="Proteomes" id="UP001519363"/>
    </source>
</evidence>
<dbReference type="InterPro" id="IPR009057">
    <property type="entry name" value="Homeodomain-like_sf"/>
</dbReference>
<evidence type="ECO:0000256" key="2">
    <source>
        <dbReference type="ARBA" id="ARBA00023125"/>
    </source>
</evidence>
<dbReference type="SUPFAM" id="SSF46689">
    <property type="entry name" value="Homeodomain-like"/>
    <property type="match status" value="1"/>
</dbReference>
<dbReference type="PANTHER" id="PTHR30055">
    <property type="entry name" value="HTH-TYPE TRANSCRIPTIONAL REGULATOR RUTR"/>
    <property type="match status" value="1"/>
</dbReference>
<dbReference type="InterPro" id="IPR050109">
    <property type="entry name" value="HTH-type_TetR-like_transc_reg"/>
</dbReference>
<dbReference type="Gene3D" id="1.10.357.10">
    <property type="entry name" value="Tetracycline Repressor, domain 2"/>
    <property type="match status" value="1"/>
</dbReference>
<name>A0ABS5A4P2_9PSEU</name>
<dbReference type="Proteomes" id="UP001519363">
    <property type="component" value="Unassembled WGS sequence"/>
</dbReference>
<keyword evidence="1" id="KW-0805">Transcription regulation</keyword>